<proteinExistence type="predicted"/>
<dbReference type="Proteomes" id="UP000270924">
    <property type="component" value="Unassembled WGS sequence"/>
</dbReference>
<evidence type="ECO:0000256" key="1">
    <source>
        <dbReference type="SAM" id="Phobius"/>
    </source>
</evidence>
<accession>A0A3P7DDF1</accession>
<name>A0A3P7DDF1_WUCBA</name>
<dbReference type="InParanoid" id="A0A3P7DDF1"/>
<keyword evidence="3" id="KW-1185">Reference proteome</keyword>
<keyword evidence="1" id="KW-1133">Transmembrane helix</keyword>
<reference evidence="2 3" key="1">
    <citation type="submission" date="2018-11" db="EMBL/GenBank/DDBJ databases">
        <authorList>
            <consortium name="Pathogen Informatics"/>
        </authorList>
    </citation>
    <scope>NUCLEOTIDE SEQUENCE [LARGE SCALE GENOMIC DNA]</scope>
</reference>
<evidence type="ECO:0000313" key="3">
    <source>
        <dbReference type="Proteomes" id="UP000270924"/>
    </source>
</evidence>
<keyword evidence="1" id="KW-0812">Transmembrane</keyword>
<organism evidence="2 3">
    <name type="scientific">Wuchereria bancrofti</name>
    <dbReference type="NCBI Taxonomy" id="6293"/>
    <lineage>
        <taxon>Eukaryota</taxon>
        <taxon>Metazoa</taxon>
        <taxon>Ecdysozoa</taxon>
        <taxon>Nematoda</taxon>
        <taxon>Chromadorea</taxon>
        <taxon>Rhabditida</taxon>
        <taxon>Spirurina</taxon>
        <taxon>Spiruromorpha</taxon>
        <taxon>Filarioidea</taxon>
        <taxon>Onchocercidae</taxon>
        <taxon>Wuchereria</taxon>
    </lineage>
</organism>
<protein>
    <submittedName>
        <fullName evidence="2">Uncharacterized protein</fullName>
    </submittedName>
</protein>
<feature type="transmembrane region" description="Helical" evidence="1">
    <location>
        <begin position="270"/>
        <end position="287"/>
    </location>
</feature>
<keyword evidence="1" id="KW-0472">Membrane</keyword>
<sequence>MKDKTQNQINIIYPYKTKYGGWSFDDEEVGLQGEPFVSGIPQIIDSLIGADTEQFACLISKDPIPNYTGCLVKQDHSGDGWYVLEGIGMVDEKLKITNGCWVTYKHPQHSKHIELSIHKVLNTKYSNYKPYKVYFDTGWGVSEGCKVIIAHFPLNGNPVLEGVPLLPEFVERKYQWIDDFIADCKLKDEHTINVAKLCLRAGYNKALQTKKFSEEDLRKAIRDSVYTIDPQLLGSSEFVKEENRIIQSLSQQQIPIAFEAEIVHLPIDSSAILLFLAFIGVFIWLTCRMTAKSKKDWETLYYLEKKAGEVSTKEEIEVAGEIKQGDIVQNEHGIATVYEGEAEYHNKHNSRKVKLFLCSRDIQVGDKVLWEKQTYALGERYEEYVGKIYELKEPIGLGLGMIILKDYYPKKSFEECRAIIVNMLKRHNRERTEEQINENTRMNVETSGDLHLKVGYNISENDVIKVIGQISPEATWVKEGDDKQDKNQFWVICGLQLLSGVARGYEQVVVNHYYKFKAVHPNANDNYFDPTISWKHKYKNNDPSQGEAYFGSTTVFAWTTDFKHLMDVTSDIPNYVSITLPLTIKHEIGLHERLGLITAKSQGWDYIKKTAYIIPQHLYFVSNDEIKEGTGKFDWSGENKENCDVCQGVGKLLNGLPQPSSTFIEEYIKAYNQGKKIEWVNIEYENDYHCDVCNRIATRLKDDDDDNKFQLLTNFEFLNPLSSRYTTFVGVQTGPVNGTKAIVLLNTPQGDILASDNNNEFKFENTTLEVGDTVKVTHKVPDFHLGWKAAWNTDMDKLIVHVTPSTVHITPVEHVTTIHVSTPVQEHTVTSSHITESEHVNNTYKPVSSIREEDIHYNTNVNYYYLLFNRHTNKSFGSGFHSAKSPDLVIEDIKCFNTYLYKCIIPKASFCEKHKHYQPLPPTPECKKGCYGEWTEEMEINEEFGKYMKVQKKNLMNIILILVLMEEYKRQQIIKWWNELSSTYKDYLCETNRELIGYGRSWGELVGWEIEKLWETRGKIDKEIVDDLTVQKTPKTNNKHLTVTIYAQLMATDSEYYDIEWRKIRDKVMEEYGLGEDDMENDSTEDEVNRETDNRFFDKFDLGFGNNDKIQTRQTLLLDLEVIDNTVTDEQIEQIEQFDNKLVDKIEIKLKPTSKVKHKDCHDFSDIDPETIEEDIVEKRIVCGVMGNGVKSTSGPLLRVFAEECVKLGWIYNSGFSRTNIEAACTPTPSSYGMGTNFILPEQWNEALQYAKEYFEERKVKPIVVELSEKYEAYIDTVRKEVRVGCQTIPFEKVLEVAKHLAGNKSFEKNVGPLSSDTFRITPPANGKIRAKTESNCGPGDSGYVELVLSGLPVHFSYFNVEKVDGHNFVVRFIASSTDGEDRAVYNYDRNTSPFKNQKYAEMLRRGLRNGKIKRIEKKVIGCKARVSQPATQIWDYVVEAKSSKEAIKKVMDGKLKCNEYYVESDIGGREIEDVTDEE</sequence>
<evidence type="ECO:0000313" key="2">
    <source>
        <dbReference type="EMBL" id="VDM07213.1"/>
    </source>
</evidence>
<dbReference type="EMBL" id="UYWW01000088">
    <property type="protein sequence ID" value="VDM07213.1"/>
    <property type="molecule type" value="Genomic_DNA"/>
</dbReference>
<gene>
    <name evidence="2" type="ORF">WBA_LOCUS599</name>
</gene>
<dbReference type="AlphaFoldDB" id="A0A3P7DDF1"/>